<evidence type="ECO:0000313" key="1">
    <source>
        <dbReference type="EMBL" id="QKI32040.1"/>
    </source>
</evidence>
<dbReference type="AlphaFoldDB" id="A0A6M8PLN1"/>
<sequence length="132" mass="14338">MLEMKRRSYLFHRGDGKRNAPKVIGNDVPHSRMPREIICSLPGLPVQASACGRNHREAQFSGKRGAQGSISIAGYTIPYYQAEPVVLGAGLFLQPPPADPGFTIVQSPTFLWTNATLQVLSSGVNRSVCGWS</sequence>
<keyword evidence="1" id="KW-0496">Mitochondrion</keyword>
<gene>
    <name evidence="1" type="primary">orf132</name>
</gene>
<proteinExistence type="predicted"/>
<dbReference type="EMBL" id="MT076309">
    <property type="protein sequence ID" value="QKI32040.1"/>
    <property type="molecule type" value="Genomic_DNA"/>
</dbReference>
<organism evidence="1">
    <name type="scientific">Ombrophytum subterraneum</name>
    <dbReference type="NCBI Taxonomy" id="50155"/>
    <lineage>
        <taxon>Eukaryota</taxon>
        <taxon>Viridiplantae</taxon>
        <taxon>Streptophyta</taxon>
        <taxon>Embryophyta</taxon>
        <taxon>Tracheophyta</taxon>
        <taxon>Spermatophyta</taxon>
        <taxon>Magnoliopsida</taxon>
        <taxon>eudicotyledons</taxon>
        <taxon>Gunneridae</taxon>
        <taxon>Pentapetalae</taxon>
        <taxon>Santalales</taxon>
        <taxon>Balanophoraceae</taxon>
        <taxon>Ombrophytum</taxon>
    </lineage>
</organism>
<geneLocation type="mitochondrion" evidence="1"/>
<protein>
    <submittedName>
        <fullName evidence="1">Uncharacterized protein</fullName>
    </submittedName>
</protein>
<accession>A0A6M8PLN1</accession>
<name>A0A6M8PLN1_9MAGN</name>
<reference evidence="1" key="1">
    <citation type="journal article" date="2020" name="Plant Mol. Biol.">
        <title>Multichromosomal structure and foreign tracts in the Ombrophytum subterraneum (Balanophoraceae) mitochondrial genome.</title>
        <authorList>
            <person name="Roulet M.E."/>
            <person name="Garcia L.E."/>
            <person name="Gandini C.L."/>
            <person name="Sato H."/>
            <person name="Ponce G."/>
            <person name="Sanchez-Puerta M.V."/>
        </authorList>
    </citation>
    <scope>NUCLEOTIDE SEQUENCE</scope>
    <source>
        <tissue evidence="1">Tuber</tissue>
    </source>
</reference>